<gene>
    <name evidence="1" type="ORF">BpHYR1_035884</name>
</gene>
<organism evidence="1 2">
    <name type="scientific">Brachionus plicatilis</name>
    <name type="common">Marine rotifer</name>
    <name type="synonym">Brachionus muelleri</name>
    <dbReference type="NCBI Taxonomy" id="10195"/>
    <lineage>
        <taxon>Eukaryota</taxon>
        <taxon>Metazoa</taxon>
        <taxon>Spiralia</taxon>
        <taxon>Gnathifera</taxon>
        <taxon>Rotifera</taxon>
        <taxon>Eurotatoria</taxon>
        <taxon>Monogononta</taxon>
        <taxon>Pseudotrocha</taxon>
        <taxon>Ploima</taxon>
        <taxon>Brachionidae</taxon>
        <taxon>Brachionus</taxon>
    </lineage>
</organism>
<dbReference type="Proteomes" id="UP000276133">
    <property type="component" value="Unassembled WGS sequence"/>
</dbReference>
<accession>A0A3M7QVA2</accession>
<sequence>MFFSVLNKKTGKLGLVDKVNHKCLILETDIKINNCKELSANFAREHHNSKLANQRARAHAMKD</sequence>
<proteinExistence type="predicted"/>
<comment type="caution">
    <text evidence="1">The sequence shown here is derived from an EMBL/GenBank/DDBJ whole genome shotgun (WGS) entry which is preliminary data.</text>
</comment>
<evidence type="ECO:0000313" key="2">
    <source>
        <dbReference type="Proteomes" id="UP000276133"/>
    </source>
</evidence>
<reference evidence="1 2" key="1">
    <citation type="journal article" date="2018" name="Sci. Rep.">
        <title>Genomic signatures of local adaptation to the degree of environmental predictability in rotifers.</title>
        <authorList>
            <person name="Franch-Gras L."/>
            <person name="Hahn C."/>
            <person name="Garcia-Roger E.M."/>
            <person name="Carmona M.J."/>
            <person name="Serra M."/>
            <person name="Gomez A."/>
        </authorList>
    </citation>
    <scope>NUCLEOTIDE SEQUENCE [LARGE SCALE GENOMIC DNA]</scope>
    <source>
        <strain evidence="1">HYR1</strain>
    </source>
</reference>
<name>A0A3M7QVA2_BRAPC</name>
<evidence type="ECO:0000313" key="1">
    <source>
        <dbReference type="EMBL" id="RNA15031.1"/>
    </source>
</evidence>
<protein>
    <submittedName>
        <fullName evidence="1">Uncharacterized protein</fullName>
    </submittedName>
</protein>
<dbReference type="EMBL" id="REGN01005056">
    <property type="protein sequence ID" value="RNA15031.1"/>
    <property type="molecule type" value="Genomic_DNA"/>
</dbReference>
<dbReference type="AlphaFoldDB" id="A0A3M7QVA2"/>
<keyword evidence="2" id="KW-1185">Reference proteome</keyword>